<dbReference type="PANTHER" id="PTHR21503:SF8">
    <property type="entry name" value="F-BOX ASSOCIATED DOMAIN-CONTAINING PROTEIN-RELATED"/>
    <property type="match status" value="1"/>
</dbReference>
<keyword evidence="2" id="KW-1185">Reference proteome</keyword>
<dbReference type="EMBL" id="PDUG01000027">
    <property type="protein sequence ID" value="PIC12114.1"/>
    <property type="molecule type" value="Genomic_DNA"/>
</dbReference>
<gene>
    <name evidence="1" type="ORF">B9Z55_028594</name>
</gene>
<evidence type="ECO:0000313" key="2">
    <source>
        <dbReference type="Proteomes" id="UP000230233"/>
    </source>
</evidence>
<organism evidence="1 2">
    <name type="scientific">Caenorhabditis nigoni</name>
    <dbReference type="NCBI Taxonomy" id="1611254"/>
    <lineage>
        <taxon>Eukaryota</taxon>
        <taxon>Metazoa</taxon>
        <taxon>Ecdysozoa</taxon>
        <taxon>Nematoda</taxon>
        <taxon>Chromadorea</taxon>
        <taxon>Rhabditida</taxon>
        <taxon>Rhabditina</taxon>
        <taxon>Rhabditomorpha</taxon>
        <taxon>Rhabditoidea</taxon>
        <taxon>Rhabditidae</taxon>
        <taxon>Peloderinae</taxon>
        <taxon>Caenorhabditis</taxon>
    </lineage>
</organism>
<dbReference type="AlphaFoldDB" id="A0A2G5SAM6"/>
<evidence type="ECO:0008006" key="3">
    <source>
        <dbReference type="Google" id="ProtNLM"/>
    </source>
</evidence>
<evidence type="ECO:0000313" key="1">
    <source>
        <dbReference type="EMBL" id="PIC12114.1"/>
    </source>
</evidence>
<dbReference type="OrthoDB" id="5887468at2759"/>
<dbReference type="PANTHER" id="PTHR21503">
    <property type="entry name" value="F-BOX-CONTAINING HYPOTHETICAL PROTEIN C.ELEGANS"/>
    <property type="match status" value="1"/>
</dbReference>
<accession>A0A2G5SAM6</accession>
<protein>
    <recommendedName>
        <fullName evidence="3">F-box domain-containing protein</fullName>
    </recommendedName>
</protein>
<dbReference type="Proteomes" id="UP000230233">
    <property type="component" value="Unassembled WGS sequence"/>
</dbReference>
<comment type="caution">
    <text evidence="1">The sequence shown here is derived from an EMBL/GenBank/DDBJ whole genome shotgun (WGS) entry which is preliminary data.</text>
</comment>
<sequence length="328" mass="37824">MPIPFTRFPVLVKENILDLLDFYDLYNFSEASKRSRSDSQRSAKRHEGNMSVALNPKYQCLELVYKSSTHPQSDREVILELKNSKFENLEKYLSVGHSSLFINVTISLSYWYSEPFNSTFITIDDLAQLGYPLKKCYMTGTGNNETIVQALMTCRKAECVDMSMEPTGDFKNFDFVTPFPESLENELLEIHYSRWVSAWHINNVFNKCREVRLFDRMCPFAESDVIEILKSWRTKSSIRTLILTVDLDGSIEDFGAKMVEMKAKPVQEAASSMSMKRQRRRGYVSSAWLLKQFNTGAEVLVTLGGYPHNGTRKDFHMKGEFELVPENL</sequence>
<name>A0A2G5SAM6_9PELO</name>
<reference evidence="2" key="1">
    <citation type="submission" date="2017-10" db="EMBL/GenBank/DDBJ databases">
        <title>Rapid genome shrinkage in a self-fertile nematode reveals novel sperm competition proteins.</title>
        <authorList>
            <person name="Yin D."/>
            <person name="Schwarz E.M."/>
            <person name="Thomas C.G."/>
            <person name="Felde R.L."/>
            <person name="Korf I.F."/>
            <person name="Cutter A.D."/>
            <person name="Schartner C.M."/>
            <person name="Ralston E.J."/>
            <person name="Meyer B.J."/>
            <person name="Haag E.S."/>
        </authorList>
    </citation>
    <scope>NUCLEOTIDE SEQUENCE [LARGE SCALE GENOMIC DNA]</scope>
    <source>
        <strain evidence="2">JU1422</strain>
    </source>
</reference>
<proteinExistence type="predicted"/>